<feature type="region of interest" description="Disordered" evidence="1">
    <location>
        <begin position="1"/>
        <end position="23"/>
    </location>
</feature>
<organism evidence="3 4">
    <name type="scientific">Streptomyces argenteolus</name>
    <dbReference type="NCBI Taxonomy" id="67274"/>
    <lineage>
        <taxon>Bacteria</taxon>
        <taxon>Bacillati</taxon>
        <taxon>Actinomycetota</taxon>
        <taxon>Actinomycetes</taxon>
        <taxon>Kitasatosporales</taxon>
        <taxon>Streptomycetaceae</taxon>
        <taxon>Streptomyces</taxon>
    </lineage>
</organism>
<evidence type="ECO:0000313" key="4">
    <source>
        <dbReference type="Proteomes" id="UP001602322"/>
    </source>
</evidence>
<name>A0ABW6WZN7_9ACTN</name>
<keyword evidence="4" id="KW-1185">Reference proteome</keyword>
<reference evidence="3 4" key="1">
    <citation type="submission" date="2024-10" db="EMBL/GenBank/DDBJ databases">
        <title>The Natural Products Discovery Center: Release of the First 8490 Sequenced Strains for Exploring Actinobacteria Biosynthetic Diversity.</title>
        <authorList>
            <person name="Kalkreuter E."/>
            <person name="Kautsar S.A."/>
            <person name="Yang D."/>
            <person name="Bader C.D."/>
            <person name="Teijaro C.N."/>
            <person name="Fluegel L."/>
            <person name="Davis C.M."/>
            <person name="Simpson J.R."/>
            <person name="Lauterbach L."/>
            <person name="Steele A.D."/>
            <person name="Gui C."/>
            <person name="Meng S."/>
            <person name="Li G."/>
            <person name="Viehrig K."/>
            <person name="Ye F."/>
            <person name="Su P."/>
            <person name="Kiefer A.F."/>
            <person name="Nichols A."/>
            <person name="Cepeda A.J."/>
            <person name="Yan W."/>
            <person name="Fan B."/>
            <person name="Jiang Y."/>
            <person name="Adhikari A."/>
            <person name="Zheng C.-J."/>
            <person name="Schuster L."/>
            <person name="Cowan T.M."/>
            <person name="Smanski M.J."/>
            <person name="Chevrette M.G."/>
            <person name="De Carvalho L.P.S."/>
            <person name="Shen B."/>
        </authorList>
    </citation>
    <scope>NUCLEOTIDE SEQUENCE [LARGE SCALE GENOMIC DNA]</scope>
    <source>
        <strain evidence="3 4">NPDC012540</strain>
    </source>
</reference>
<feature type="region of interest" description="Disordered" evidence="1">
    <location>
        <begin position="349"/>
        <end position="393"/>
    </location>
</feature>
<feature type="transmembrane region" description="Helical" evidence="2">
    <location>
        <begin position="101"/>
        <end position="118"/>
    </location>
</feature>
<feature type="compositionally biased region" description="Low complexity" evidence="1">
    <location>
        <begin position="136"/>
        <end position="154"/>
    </location>
</feature>
<dbReference type="RefSeq" id="WP_387898853.1">
    <property type="nucleotide sequence ID" value="NZ_JBIBEG010000001.1"/>
</dbReference>
<gene>
    <name evidence="3" type="ORF">ACFY8O_04890</name>
</gene>
<proteinExistence type="predicted"/>
<accession>A0ABW6WZN7</accession>
<keyword evidence="2" id="KW-0472">Membrane</keyword>
<evidence type="ECO:0000256" key="1">
    <source>
        <dbReference type="SAM" id="MobiDB-lite"/>
    </source>
</evidence>
<feature type="region of interest" description="Disordered" evidence="1">
    <location>
        <begin position="56"/>
        <end position="98"/>
    </location>
</feature>
<keyword evidence="2" id="KW-0812">Transmembrane</keyword>
<keyword evidence="2" id="KW-1133">Transmembrane helix</keyword>
<sequence length="393" mass="41957">MSTRTPAGEPSERPDEGGAVSDEQWEAFLREAGSGGGDVPKEPSARARMVTARLRALDEEAAASRRRPGRRNKPAEAWQPDGWRTGPSGQPSSRTRKRKRLAGALGIVLVAAALVVTMRPSLLTDHLPGGGDSVDAAPLPAETAPPTAAPAAGADVERPTPEQPFLGSPALRWADGAAGIEIPEAEAVGGMSKGEVEQALRATRRLLVSANLDPATLRGERPAEALDLIDPLQEGERDRLERSLAEPGEELDPLMLFSRFDPDEIQLVGDVVKTRGRMSFEAGPAGSVEVHADYTFVYPLVRAGGDEVARTIVRRKLTTALHDPERFVATPGKLSVVSSQQNVGNTDCALNDGFLHPSFPSDRKDPSPAGPDVDPYDRREWQPDGSCGTVTRT</sequence>
<feature type="region of interest" description="Disordered" evidence="1">
    <location>
        <begin position="30"/>
        <end position="49"/>
    </location>
</feature>
<protein>
    <submittedName>
        <fullName evidence="3">Uncharacterized protein</fullName>
    </submittedName>
</protein>
<evidence type="ECO:0000313" key="3">
    <source>
        <dbReference type="EMBL" id="MFF5895250.1"/>
    </source>
</evidence>
<comment type="caution">
    <text evidence="3">The sequence shown here is derived from an EMBL/GenBank/DDBJ whole genome shotgun (WGS) entry which is preliminary data.</text>
</comment>
<dbReference type="Proteomes" id="UP001602322">
    <property type="component" value="Unassembled WGS sequence"/>
</dbReference>
<feature type="region of interest" description="Disordered" evidence="1">
    <location>
        <begin position="127"/>
        <end position="167"/>
    </location>
</feature>
<dbReference type="EMBL" id="JBIBEG010000001">
    <property type="protein sequence ID" value="MFF5895250.1"/>
    <property type="molecule type" value="Genomic_DNA"/>
</dbReference>
<evidence type="ECO:0000256" key="2">
    <source>
        <dbReference type="SAM" id="Phobius"/>
    </source>
</evidence>